<dbReference type="Pfam" id="PF00005">
    <property type="entry name" value="ABC_tran"/>
    <property type="match status" value="2"/>
</dbReference>
<keyword evidence="8" id="KW-0472">Membrane</keyword>
<keyword evidence="4" id="KW-1003">Cell membrane</keyword>
<dbReference type="SUPFAM" id="SSF52540">
    <property type="entry name" value="P-loop containing nucleoside triphosphate hydrolases"/>
    <property type="match status" value="2"/>
</dbReference>
<comment type="subcellular location">
    <subcellularLocation>
        <location evidence="1">Cell membrane</location>
        <topology evidence="1">Peripheral membrane protein</topology>
    </subcellularLocation>
</comment>
<dbReference type="KEGG" id="ebz:J7S26_01630"/>
<evidence type="ECO:0000256" key="5">
    <source>
        <dbReference type="ARBA" id="ARBA00022741"/>
    </source>
</evidence>
<evidence type="ECO:0000256" key="7">
    <source>
        <dbReference type="ARBA" id="ARBA00022967"/>
    </source>
</evidence>
<dbReference type="Proteomes" id="UP000671910">
    <property type="component" value="Chromosome"/>
</dbReference>
<dbReference type="InterPro" id="IPR003439">
    <property type="entry name" value="ABC_transporter-like_ATP-bd"/>
</dbReference>
<dbReference type="InterPro" id="IPR050095">
    <property type="entry name" value="ECF_ABC_transporter_ATP-bd"/>
</dbReference>
<evidence type="ECO:0000256" key="4">
    <source>
        <dbReference type="ARBA" id="ARBA00022475"/>
    </source>
</evidence>
<protein>
    <submittedName>
        <fullName evidence="10">ATP-binding cassette domain-containing protein</fullName>
    </submittedName>
</protein>
<dbReference type="PANTHER" id="PTHR43553:SF27">
    <property type="entry name" value="ENERGY-COUPLING FACTOR TRANSPORTER ATP-BINDING PROTEIN ECFA2"/>
    <property type="match status" value="1"/>
</dbReference>
<dbReference type="RefSeq" id="WP_261428670.1">
    <property type="nucleotide sequence ID" value="NZ_CP072829.1"/>
</dbReference>
<organism evidence="10 11">
    <name type="scientific">Xiamenia xianingshaonis</name>
    <dbReference type="NCBI Taxonomy" id="2682776"/>
    <lineage>
        <taxon>Bacteria</taxon>
        <taxon>Bacillati</taxon>
        <taxon>Actinomycetota</taxon>
        <taxon>Coriobacteriia</taxon>
        <taxon>Eggerthellales</taxon>
        <taxon>Eggerthellaceae</taxon>
        <taxon>Xiamenia</taxon>
    </lineage>
</organism>
<dbReference type="EMBL" id="CP072829">
    <property type="protein sequence ID" value="QTU84656.1"/>
    <property type="molecule type" value="Genomic_DNA"/>
</dbReference>
<gene>
    <name evidence="10" type="ORF">J7S26_01630</name>
</gene>
<dbReference type="InterPro" id="IPR003593">
    <property type="entry name" value="AAA+_ATPase"/>
</dbReference>
<dbReference type="InterPro" id="IPR017871">
    <property type="entry name" value="ABC_transporter-like_CS"/>
</dbReference>
<reference evidence="10" key="1">
    <citation type="submission" date="2021-04" db="EMBL/GenBank/DDBJ databases">
        <title>Novel species in family Eggerthellaceae.</title>
        <authorList>
            <person name="Zhang G."/>
        </authorList>
    </citation>
    <scope>NUCLEOTIDE SEQUENCE</scope>
    <source>
        <strain evidence="10">Zg-886</strain>
    </source>
</reference>
<dbReference type="PROSITE" id="PS00211">
    <property type="entry name" value="ABC_TRANSPORTER_1"/>
    <property type="match status" value="2"/>
</dbReference>
<dbReference type="GO" id="GO:0016887">
    <property type="term" value="F:ATP hydrolysis activity"/>
    <property type="evidence" value="ECO:0007669"/>
    <property type="project" value="InterPro"/>
</dbReference>
<feature type="domain" description="AAA+ ATPase" evidence="9">
    <location>
        <begin position="30"/>
        <end position="219"/>
    </location>
</feature>
<evidence type="ECO:0000256" key="2">
    <source>
        <dbReference type="ARBA" id="ARBA00005417"/>
    </source>
</evidence>
<evidence type="ECO:0000256" key="1">
    <source>
        <dbReference type="ARBA" id="ARBA00004202"/>
    </source>
</evidence>
<dbReference type="InterPro" id="IPR027417">
    <property type="entry name" value="P-loop_NTPase"/>
</dbReference>
<dbReference type="Gene3D" id="3.40.50.300">
    <property type="entry name" value="P-loop containing nucleotide triphosphate hydrolases"/>
    <property type="match status" value="2"/>
</dbReference>
<proteinExistence type="inferred from homology"/>
<dbReference type="PANTHER" id="PTHR43553">
    <property type="entry name" value="HEAVY METAL TRANSPORTER"/>
    <property type="match status" value="1"/>
</dbReference>
<evidence type="ECO:0000256" key="8">
    <source>
        <dbReference type="ARBA" id="ARBA00023136"/>
    </source>
</evidence>
<evidence type="ECO:0000259" key="9">
    <source>
        <dbReference type="SMART" id="SM00382"/>
    </source>
</evidence>
<accession>A0A9E6MQX9</accession>
<dbReference type="GO" id="GO:0005524">
    <property type="term" value="F:ATP binding"/>
    <property type="evidence" value="ECO:0007669"/>
    <property type="project" value="UniProtKB-KW"/>
</dbReference>
<keyword evidence="6 10" id="KW-0067">ATP-binding</keyword>
<dbReference type="GO" id="GO:0042626">
    <property type="term" value="F:ATPase-coupled transmembrane transporter activity"/>
    <property type="evidence" value="ECO:0007669"/>
    <property type="project" value="TreeGrafter"/>
</dbReference>
<evidence type="ECO:0000256" key="3">
    <source>
        <dbReference type="ARBA" id="ARBA00022448"/>
    </source>
</evidence>
<keyword evidence="3" id="KW-0813">Transport</keyword>
<dbReference type="CDD" id="cd03225">
    <property type="entry name" value="ABC_cobalt_CbiO_domain1"/>
    <property type="match status" value="1"/>
</dbReference>
<sequence>MALAIEASDLGFSYPDGTRVLEAVDWTVEEGAFQLLVGATGSGKTTLLRQVVFAVAPAGERTGRLHVFGTDPASRPPREAAQTAGYVFQDPASHIVCDTVERELAFGLQNLGVEPSLMRRRLAEVAHFFGIEPWLHRATAELSGGQQQVLALAACLALRPRIVLLDEPTAQLDPVAEKNFLHGLFRVNRELGVTVVVATHAPDVMADYATDAVALEGGRASRVPLDAFRPRPLRGAGVRAAAPAGVGAGLAVDVRDAWVRFGKTSPWVLRGLDAAVPRGSHTALLGGNGSGKTTLLKAIAQVMRPERGSVKNALTKGQAFLPQDPRLLFMCDSTIEELQEWQRACGYGDAAVDAMLKRCGLESRAAVHPYDLSGGERQKLALAKLLLTKPSLLLLDEPTKGLDGASKAEVAGLIEEARAAGATVVSATHDLAFARLCATQVALLFDGQVAAAEAPEAFFCDNVFYRPLDDAFARCWRARHEAADARARAEKGDAPGGEG</sequence>
<keyword evidence="7" id="KW-1278">Translocase</keyword>
<dbReference type="SMART" id="SM00382">
    <property type="entry name" value="AAA"/>
    <property type="match status" value="2"/>
</dbReference>
<evidence type="ECO:0000256" key="6">
    <source>
        <dbReference type="ARBA" id="ARBA00022840"/>
    </source>
</evidence>
<keyword evidence="5" id="KW-0547">Nucleotide-binding</keyword>
<dbReference type="GO" id="GO:0043190">
    <property type="term" value="C:ATP-binding cassette (ABC) transporter complex"/>
    <property type="evidence" value="ECO:0007669"/>
    <property type="project" value="TreeGrafter"/>
</dbReference>
<comment type="similarity">
    <text evidence="2">Belongs to the ABC transporter superfamily.</text>
</comment>
<evidence type="ECO:0000313" key="10">
    <source>
        <dbReference type="EMBL" id="QTU84656.1"/>
    </source>
</evidence>
<dbReference type="AlphaFoldDB" id="A0A9E6MQX9"/>
<name>A0A9E6MQX9_9ACTN</name>
<dbReference type="InterPro" id="IPR015856">
    <property type="entry name" value="ABC_transpr_CbiO/EcfA_su"/>
</dbReference>
<feature type="domain" description="AAA+ ATPase" evidence="9">
    <location>
        <begin position="278"/>
        <end position="456"/>
    </location>
</feature>
<evidence type="ECO:0000313" key="11">
    <source>
        <dbReference type="Proteomes" id="UP000671910"/>
    </source>
</evidence>